<proteinExistence type="predicted"/>
<dbReference type="Pfam" id="PF00356">
    <property type="entry name" value="LacI"/>
    <property type="match status" value="1"/>
</dbReference>
<name>A0A9D1EBT5_9FIRM</name>
<dbReference type="InterPro" id="IPR028082">
    <property type="entry name" value="Peripla_BP_I"/>
</dbReference>
<feature type="domain" description="HTH lacI-type" evidence="5">
    <location>
        <begin position="2"/>
        <end position="56"/>
    </location>
</feature>
<keyword evidence="4" id="KW-0804">Transcription</keyword>
<dbReference type="PROSITE" id="PS50932">
    <property type="entry name" value="HTH_LACI_2"/>
    <property type="match status" value="1"/>
</dbReference>
<dbReference type="Pfam" id="PF13377">
    <property type="entry name" value="Peripla_BP_3"/>
    <property type="match status" value="1"/>
</dbReference>
<dbReference type="SUPFAM" id="SSF47413">
    <property type="entry name" value="lambda repressor-like DNA-binding domains"/>
    <property type="match status" value="1"/>
</dbReference>
<protein>
    <submittedName>
        <fullName evidence="7">LacI family DNA-binding transcriptional regulator</fullName>
    </submittedName>
</protein>
<accession>A0A9D1EBT5</accession>
<comment type="caution">
    <text evidence="7">The sequence shown here is derived from an EMBL/GenBank/DDBJ whole genome shotgun (WGS) entry which is preliminary data.</text>
</comment>
<keyword evidence="3 7" id="KW-0238">DNA-binding</keyword>
<dbReference type="InterPro" id="IPR001387">
    <property type="entry name" value="Cro/C1-type_HTH"/>
</dbReference>
<dbReference type="InterPro" id="IPR046335">
    <property type="entry name" value="LacI/GalR-like_sensor"/>
</dbReference>
<dbReference type="Gene3D" id="1.10.260.40">
    <property type="entry name" value="lambda repressor-like DNA-binding domains"/>
    <property type="match status" value="1"/>
</dbReference>
<reference evidence="7" key="1">
    <citation type="submission" date="2020-10" db="EMBL/GenBank/DDBJ databases">
        <authorList>
            <person name="Gilroy R."/>
        </authorList>
    </citation>
    <scope>NUCLEOTIDE SEQUENCE</scope>
    <source>
        <strain evidence="7">ChiW13-3771</strain>
    </source>
</reference>
<dbReference type="Gene3D" id="3.40.50.2300">
    <property type="match status" value="2"/>
</dbReference>
<dbReference type="InterPro" id="IPR000843">
    <property type="entry name" value="HTH_LacI"/>
</dbReference>
<dbReference type="PANTHER" id="PTHR30146">
    <property type="entry name" value="LACI-RELATED TRANSCRIPTIONAL REPRESSOR"/>
    <property type="match status" value="1"/>
</dbReference>
<dbReference type="PROSITE" id="PS00356">
    <property type="entry name" value="HTH_LACI_1"/>
    <property type="match status" value="1"/>
</dbReference>
<keyword evidence="2" id="KW-0805">Transcription regulation</keyword>
<dbReference type="PANTHER" id="PTHR30146:SF95">
    <property type="entry name" value="RIBOSE OPERON REPRESSOR"/>
    <property type="match status" value="1"/>
</dbReference>
<evidence type="ECO:0000256" key="2">
    <source>
        <dbReference type="ARBA" id="ARBA00023015"/>
    </source>
</evidence>
<dbReference type="CDD" id="cd01392">
    <property type="entry name" value="HTH_LacI"/>
    <property type="match status" value="1"/>
</dbReference>
<dbReference type="PRINTS" id="PR00036">
    <property type="entry name" value="HTHLACI"/>
</dbReference>
<dbReference type="EMBL" id="DVHN01000003">
    <property type="protein sequence ID" value="HIR87456.1"/>
    <property type="molecule type" value="Genomic_DNA"/>
</dbReference>
<dbReference type="Proteomes" id="UP000824201">
    <property type="component" value="Unassembled WGS sequence"/>
</dbReference>
<evidence type="ECO:0000256" key="3">
    <source>
        <dbReference type="ARBA" id="ARBA00023125"/>
    </source>
</evidence>
<evidence type="ECO:0000313" key="8">
    <source>
        <dbReference type="Proteomes" id="UP000824201"/>
    </source>
</evidence>
<organism evidence="7 8">
    <name type="scientific">Candidatus Fimimorpha faecalis</name>
    <dbReference type="NCBI Taxonomy" id="2840824"/>
    <lineage>
        <taxon>Bacteria</taxon>
        <taxon>Bacillati</taxon>
        <taxon>Bacillota</taxon>
        <taxon>Clostridia</taxon>
        <taxon>Eubacteriales</taxon>
        <taxon>Candidatus Fimimorpha</taxon>
    </lineage>
</organism>
<evidence type="ECO:0000259" key="6">
    <source>
        <dbReference type="PROSITE" id="PS50943"/>
    </source>
</evidence>
<feature type="domain" description="HTH cro/C1-type" evidence="6">
    <location>
        <begin position="3"/>
        <end position="50"/>
    </location>
</feature>
<dbReference type="InterPro" id="IPR010982">
    <property type="entry name" value="Lambda_DNA-bd_dom_sf"/>
</dbReference>
<sequence length="328" mass="36644">MATIRDVAKQAGVGVGTVSRALNGTGHVSPETKKKIEDAASKLGYTPNELARNLFRNRTGIIGLIVPDLHHSFFSCFAKYVEMELYKQGYKTMICNSIGISDREKEYLDMLERNMVDGIITAAHSLDGEEYLKQKKPIVSLDRDFGSQIPLIGSDHAKGGRMAAELLIKNGCKKILQISGVSPNVASNDRHTAFQQIVESSKIELLNFIMDWNVFEWNAYYEQISNYMEQHPDIDGVFSGDMGAIVCMNWALQRGISIPEQLKIIGFDAMDITQMTYPVVTAVKQDVPLLAELCVNTLLDLIEERKHVPHRQILDVEMQYGGTTLSVE</sequence>
<evidence type="ECO:0000256" key="4">
    <source>
        <dbReference type="ARBA" id="ARBA00023163"/>
    </source>
</evidence>
<dbReference type="SUPFAM" id="SSF53822">
    <property type="entry name" value="Periplasmic binding protein-like I"/>
    <property type="match status" value="1"/>
</dbReference>
<dbReference type="GO" id="GO:0003700">
    <property type="term" value="F:DNA-binding transcription factor activity"/>
    <property type="evidence" value="ECO:0007669"/>
    <property type="project" value="TreeGrafter"/>
</dbReference>
<dbReference type="GO" id="GO:0000976">
    <property type="term" value="F:transcription cis-regulatory region binding"/>
    <property type="evidence" value="ECO:0007669"/>
    <property type="project" value="TreeGrafter"/>
</dbReference>
<keyword evidence="1" id="KW-0678">Repressor</keyword>
<gene>
    <name evidence="7" type="ORF">IAC96_00750</name>
</gene>
<dbReference type="SMART" id="SM00354">
    <property type="entry name" value="HTH_LACI"/>
    <property type="match status" value="1"/>
</dbReference>
<dbReference type="AlphaFoldDB" id="A0A9D1EBT5"/>
<reference evidence="7" key="2">
    <citation type="journal article" date="2021" name="PeerJ">
        <title>Extensive microbial diversity within the chicken gut microbiome revealed by metagenomics and culture.</title>
        <authorList>
            <person name="Gilroy R."/>
            <person name="Ravi A."/>
            <person name="Getino M."/>
            <person name="Pursley I."/>
            <person name="Horton D.L."/>
            <person name="Alikhan N.F."/>
            <person name="Baker D."/>
            <person name="Gharbi K."/>
            <person name="Hall N."/>
            <person name="Watson M."/>
            <person name="Adriaenssens E.M."/>
            <person name="Foster-Nyarko E."/>
            <person name="Jarju S."/>
            <person name="Secka A."/>
            <person name="Antonio M."/>
            <person name="Oren A."/>
            <person name="Chaudhuri R.R."/>
            <person name="La Ragione R."/>
            <person name="Hildebrand F."/>
            <person name="Pallen M.J."/>
        </authorList>
    </citation>
    <scope>NUCLEOTIDE SEQUENCE</scope>
    <source>
        <strain evidence="7">ChiW13-3771</strain>
    </source>
</reference>
<evidence type="ECO:0000256" key="1">
    <source>
        <dbReference type="ARBA" id="ARBA00022491"/>
    </source>
</evidence>
<dbReference type="CDD" id="cd06291">
    <property type="entry name" value="PBP1_Qymf-like"/>
    <property type="match status" value="1"/>
</dbReference>
<evidence type="ECO:0000259" key="5">
    <source>
        <dbReference type="PROSITE" id="PS50932"/>
    </source>
</evidence>
<dbReference type="PROSITE" id="PS50943">
    <property type="entry name" value="HTH_CROC1"/>
    <property type="match status" value="1"/>
</dbReference>
<evidence type="ECO:0000313" key="7">
    <source>
        <dbReference type="EMBL" id="HIR87456.1"/>
    </source>
</evidence>